<dbReference type="SUPFAM" id="SSF55486">
    <property type="entry name" value="Metalloproteases ('zincins'), catalytic domain"/>
    <property type="match status" value="1"/>
</dbReference>
<dbReference type="PANTHER" id="PTHR34217:SF1">
    <property type="entry name" value="CARBOXYPEPTIDASE 1"/>
    <property type="match status" value="1"/>
</dbReference>
<protein>
    <recommendedName>
        <fullName evidence="3">Carboxypeptidase M32</fullName>
    </recommendedName>
</protein>
<dbReference type="AlphaFoldDB" id="A0AAW9GQE6"/>
<reference evidence="1" key="1">
    <citation type="submission" date="2023-11" db="EMBL/GenBank/DDBJ databases">
        <title>Genome Sequence of Bacillus thuringiensis stain BLB 30AF.</title>
        <authorList>
            <person name="Farhat A."/>
        </authorList>
    </citation>
    <scope>NUCLEOTIDE SEQUENCE</scope>
    <source>
        <strain evidence="1">BLB30AF</strain>
    </source>
</reference>
<organism evidence="1 2">
    <name type="scientific">Bacillus thuringiensis</name>
    <dbReference type="NCBI Taxonomy" id="1428"/>
    <lineage>
        <taxon>Bacteria</taxon>
        <taxon>Bacillati</taxon>
        <taxon>Bacillota</taxon>
        <taxon>Bacilli</taxon>
        <taxon>Bacillales</taxon>
        <taxon>Bacillaceae</taxon>
        <taxon>Bacillus</taxon>
        <taxon>Bacillus cereus group</taxon>
    </lineage>
</organism>
<dbReference type="InterPro" id="IPR001333">
    <property type="entry name" value="Peptidase_M32_Taq"/>
</dbReference>
<gene>
    <name evidence="1" type="ORF">SOH20_33330</name>
</gene>
<evidence type="ECO:0000313" key="1">
    <source>
        <dbReference type="EMBL" id="MDY0855595.1"/>
    </source>
</evidence>
<evidence type="ECO:0000313" key="2">
    <source>
        <dbReference type="Proteomes" id="UP001274571"/>
    </source>
</evidence>
<comment type="caution">
    <text evidence="1">The sequence shown here is derived from an EMBL/GenBank/DDBJ whole genome shotgun (WGS) entry which is preliminary data.</text>
</comment>
<dbReference type="EMBL" id="JAXCMD010000066">
    <property type="protein sequence ID" value="MDY0855595.1"/>
    <property type="molecule type" value="Genomic_DNA"/>
</dbReference>
<sequence length="115" mass="12806">MTSAHTPSSYDELRALFTRLSRFGHLSAIAGWDMQTMMPPGGSKARSEALAELSVLQHQILTAEKTGRLFERAQQETLDDIDRANLLEMRRQYDNAVLVPESLVEAKSLAGARCE</sequence>
<dbReference type="GO" id="GO:0006508">
    <property type="term" value="P:proteolysis"/>
    <property type="evidence" value="ECO:0007669"/>
    <property type="project" value="InterPro"/>
</dbReference>
<dbReference type="Pfam" id="PF02074">
    <property type="entry name" value="Peptidase_M32"/>
    <property type="match status" value="1"/>
</dbReference>
<dbReference type="PANTHER" id="PTHR34217">
    <property type="entry name" value="METAL-DEPENDENT CARBOXYPEPTIDASE"/>
    <property type="match status" value="1"/>
</dbReference>
<accession>A0AAW9GQE6</accession>
<dbReference type="Proteomes" id="UP001274571">
    <property type="component" value="Unassembled WGS sequence"/>
</dbReference>
<dbReference type="PROSITE" id="PS52034">
    <property type="entry name" value="PEPTIDASE_M32"/>
    <property type="match status" value="1"/>
</dbReference>
<name>A0AAW9GQE6_BACTU</name>
<proteinExistence type="predicted"/>
<feature type="non-terminal residue" evidence="1">
    <location>
        <position position="115"/>
    </location>
</feature>
<evidence type="ECO:0008006" key="3">
    <source>
        <dbReference type="Google" id="ProtNLM"/>
    </source>
</evidence>
<dbReference type="Gene3D" id="1.10.1370.30">
    <property type="match status" value="1"/>
</dbReference>
<dbReference type="GO" id="GO:0004181">
    <property type="term" value="F:metallocarboxypeptidase activity"/>
    <property type="evidence" value="ECO:0007669"/>
    <property type="project" value="InterPro"/>
</dbReference>